<evidence type="ECO:0000256" key="13">
    <source>
        <dbReference type="SAM" id="Phobius"/>
    </source>
</evidence>
<comment type="caution">
    <text evidence="14">The sequence shown here is derived from an EMBL/GenBank/DDBJ whole genome shotgun (WGS) entry which is preliminary data.</text>
</comment>
<reference evidence="14 15" key="1">
    <citation type="journal article" date="2019" name="Sci. Rep.">
        <title>Orb-weaving spider Araneus ventricosus genome elucidates the spidroin gene catalogue.</title>
        <authorList>
            <person name="Kono N."/>
            <person name="Nakamura H."/>
            <person name="Ohtoshi R."/>
            <person name="Moran D.A.P."/>
            <person name="Shinohara A."/>
            <person name="Yoshida Y."/>
            <person name="Fujiwara M."/>
            <person name="Mori M."/>
            <person name="Tomita M."/>
            <person name="Arakawa K."/>
        </authorList>
    </citation>
    <scope>NUCLEOTIDE SEQUENCE [LARGE SCALE GENOMIC DNA]</scope>
</reference>
<gene>
    <name evidence="14" type="ORF">AVEN_26996_1</name>
</gene>
<keyword evidence="7" id="KW-0915">Sodium</keyword>
<dbReference type="Proteomes" id="UP000499080">
    <property type="component" value="Unassembled WGS sequence"/>
</dbReference>
<dbReference type="GO" id="GO:0005272">
    <property type="term" value="F:sodium channel activity"/>
    <property type="evidence" value="ECO:0007669"/>
    <property type="project" value="UniProtKB-KW"/>
</dbReference>
<keyword evidence="6 13" id="KW-1133">Transmembrane helix</keyword>
<evidence type="ECO:0000313" key="14">
    <source>
        <dbReference type="EMBL" id="GBN72197.1"/>
    </source>
</evidence>
<organism evidence="14 15">
    <name type="scientific">Araneus ventricosus</name>
    <name type="common">Orbweaver spider</name>
    <name type="synonym">Epeira ventricosa</name>
    <dbReference type="NCBI Taxonomy" id="182803"/>
    <lineage>
        <taxon>Eukaryota</taxon>
        <taxon>Metazoa</taxon>
        <taxon>Ecdysozoa</taxon>
        <taxon>Arthropoda</taxon>
        <taxon>Chelicerata</taxon>
        <taxon>Arachnida</taxon>
        <taxon>Araneae</taxon>
        <taxon>Araneomorphae</taxon>
        <taxon>Entelegynae</taxon>
        <taxon>Araneoidea</taxon>
        <taxon>Araneidae</taxon>
        <taxon>Araneus</taxon>
    </lineage>
</organism>
<evidence type="ECO:0000256" key="4">
    <source>
        <dbReference type="ARBA" id="ARBA00022461"/>
    </source>
</evidence>
<dbReference type="AlphaFoldDB" id="A0A4Y2R8W1"/>
<evidence type="ECO:0000256" key="11">
    <source>
        <dbReference type="ARBA" id="ARBA00023303"/>
    </source>
</evidence>
<evidence type="ECO:0000256" key="2">
    <source>
        <dbReference type="ARBA" id="ARBA00007193"/>
    </source>
</evidence>
<evidence type="ECO:0000256" key="3">
    <source>
        <dbReference type="ARBA" id="ARBA00022448"/>
    </source>
</evidence>
<keyword evidence="9 13" id="KW-0472">Membrane</keyword>
<evidence type="ECO:0000313" key="15">
    <source>
        <dbReference type="Proteomes" id="UP000499080"/>
    </source>
</evidence>
<accession>A0A4Y2R8W1</accession>
<name>A0A4Y2R8W1_ARAVE</name>
<keyword evidence="11 12" id="KW-0407">Ion channel</keyword>
<keyword evidence="5 12" id="KW-0812">Transmembrane</keyword>
<dbReference type="GO" id="GO:0016020">
    <property type="term" value="C:membrane"/>
    <property type="evidence" value="ECO:0007669"/>
    <property type="project" value="UniProtKB-SubCell"/>
</dbReference>
<dbReference type="EMBL" id="BGPR01016208">
    <property type="protein sequence ID" value="GBN72197.1"/>
    <property type="molecule type" value="Genomic_DNA"/>
</dbReference>
<feature type="transmembrane region" description="Helical" evidence="13">
    <location>
        <begin position="41"/>
        <end position="63"/>
    </location>
</feature>
<keyword evidence="15" id="KW-1185">Reference proteome</keyword>
<evidence type="ECO:0000256" key="10">
    <source>
        <dbReference type="ARBA" id="ARBA00023201"/>
    </source>
</evidence>
<keyword evidence="8 12" id="KW-0406">Ion transport</keyword>
<keyword evidence="4 12" id="KW-0894">Sodium channel</keyword>
<proteinExistence type="inferred from homology"/>
<dbReference type="InterPro" id="IPR001873">
    <property type="entry name" value="ENaC"/>
</dbReference>
<protein>
    <submittedName>
        <fullName evidence="14">Uncharacterized protein</fullName>
    </submittedName>
</protein>
<evidence type="ECO:0000256" key="8">
    <source>
        <dbReference type="ARBA" id="ARBA00023065"/>
    </source>
</evidence>
<keyword evidence="3 12" id="KW-0813">Transport</keyword>
<comment type="similarity">
    <text evidence="2 12">Belongs to the amiloride-sensitive sodium channel (TC 1.A.6) family.</text>
</comment>
<evidence type="ECO:0000256" key="12">
    <source>
        <dbReference type="RuleBase" id="RU000679"/>
    </source>
</evidence>
<evidence type="ECO:0000256" key="6">
    <source>
        <dbReference type="ARBA" id="ARBA00022989"/>
    </source>
</evidence>
<evidence type="ECO:0000256" key="9">
    <source>
        <dbReference type="ARBA" id="ARBA00023136"/>
    </source>
</evidence>
<evidence type="ECO:0000256" key="1">
    <source>
        <dbReference type="ARBA" id="ARBA00004141"/>
    </source>
</evidence>
<dbReference type="Pfam" id="PF00858">
    <property type="entry name" value="ASC"/>
    <property type="match status" value="1"/>
</dbReference>
<evidence type="ECO:0000256" key="7">
    <source>
        <dbReference type="ARBA" id="ARBA00023053"/>
    </source>
</evidence>
<keyword evidence="10 12" id="KW-0739">Sodium transport</keyword>
<evidence type="ECO:0000256" key="5">
    <source>
        <dbReference type="ARBA" id="ARBA00022692"/>
    </source>
</evidence>
<comment type="subcellular location">
    <subcellularLocation>
        <location evidence="1">Membrane</location>
        <topology evidence="1">Multi-pass membrane protein</topology>
    </subcellularLocation>
</comment>
<sequence length="194" mass="22138">MADTTIFVRNGLHTPIIAEESEHEESKKDEEMSSVWRILKVILFVICLIVFVHQTVTLFKLYYTYPTATITAVTRPTHFKVPALTFCSDNPYPISVIAQRIKKETLRRNSGTFYALVKTSKNFVEQIRNLWPGPFQRIKRTAFRESGSFILALKCFNDKSINSETKIVGVDAHLCGRSRVEDPPHVPLESPPPD</sequence>